<keyword evidence="2" id="KW-0813">Transport</keyword>
<dbReference type="GeneID" id="95389765"/>
<reference evidence="7 8" key="1">
    <citation type="submission" date="2020-08" db="EMBL/GenBank/DDBJ databases">
        <title>Sequencing the genomes of 1000 actinobacteria strains.</title>
        <authorList>
            <person name="Klenk H.-P."/>
        </authorList>
    </citation>
    <scope>NUCLEOTIDE SEQUENCE [LARGE SCALE GENOMIC DNA]</scope>
    <source>
        <strain evidence="7 8">DSM 44320</strain>
    </source>
</reference>
<keyword evidence="3" id="KW-0547">Nucleotide-binding</keyword>
<dbReference type="SMART" id="SM00382">
    <property type="entry name" value="AAA"/>
    <property type="match status" value="1"/>
</dbReference>
<dbReference type="InterPro" id="IPR003439">
    <property type="entry name" value="ABC_transporter-like_ATP-bd"/>
</dbReference>
<keyword evidence="8" id="KW-1185">Reference proteome</keyword>
<dbReference type="InterPro" id="IPR050763">
    <property type="entry name" value="ABC_transporter_ATP-binding"/>
</dbReference>
<organism evidence="7 8">
    <name type="scientific">Nonomuraea dietziae</name>
    <dbReference type="NCBI Taxonomy" id="65515"/>
    <lineage>
        <taxon>Bacteria</taxon>
        <taxon>Bacillati</taxon>
        <taxon>Actinomycetota</taxon>
        <taxon>Actinomycetes</taxon>
        <taxon>Streptosporangiales</taxon>
        <taxon>Streptosporangiaceae</taxon>
        <taxon>Nonomuraea</taxon>
    </lineage>
</organism>
<gene>
    <name evidence="7" type="ORF">FHR33_003329</name>
</gene>
<dbReference type="AlphaFoldDB" id="A0A7W5V259"/>
<feature type="domain" description="ABC transporter" evidence="6">
    <location>
        <begin position="14"/>
        <end position="246"/>
    </location>
</feature>
<dbReference type="GO" id="GO:0005886">
    <property type="term" value="C:plasma membrane"/>
    <property type="evidence" value="ECO:0007669"/>
    <property type="project" value="UniProtKB-SubCell"/>
</dbReference>
<evidence type="ECO:0000259" key="6">
    <source>
        <dbReference type="PROSITE" id="PS50893"/>
    </source>
</evidence>
<dbReference type="GO" id="GO:0005524">
    <property type="term" value="F:ATP binding"/>
    <property type="evidence" value="ECO:0007669"/>
    <property type="project" value="UniProtKB-KW"/>
</dbReference>
<dbReference type="Gene3D" id="3.40.50.300">
    <property type="entry name" value="P-loop containing nucleotide triphosphate hydrolases"/>
    <property type="match status" value="1"/>
</dbReference>
<dbReference type="InterPro" id="IPR027417">
    <property type="entry name" value="P-loop_NTPase"/>
</dbReference>
<comment type="caution">
    <text evidence="7">The sequence shown here is derived from an EMBL/GenBank/DDBJ whole genome shotgun (WGS) entry which is preliminary data.</text>
</comment>
<dbReference type="Proteomes" id="UP000579945">
    <property type="component" value="Unassembled WGS sequence"/>
</dbReference>
<dbReference type="GO" id="GO:0016887">
    <property type="term" value="F:ATP hydrolysis activity"/>
    <property type="evidence" value="ECO:0007669"/>
    <property type="project" value="InterPro"/>
</dbReference>
<dbReference type="PANTHER" id="PTHR42711:SF19">
    <property type="entry name" value="DOXORUBICIN RESISTANCE ATP-BINDING PROTEIN DRRA"/>
    <property type="match status" value="1"/>
</dbReference>
<evidence type="ECO:0000256" key="3">
    <source>
        <dbReference type="ARBA" id="ARBA00022741"/>
    </source>
</evidence>
<sequence length="267" mass="28089">MTSQSVASPTTAPIVARGIRKHFPGNARPTLDGVNLTVEAGRVCALLGGNGAGKTTMVRILTTLTLPDEGTARVAGRDVVREATQVRASVGLVGQYAALDELLSARENLELFGRLSGLTRRSARDRAGELLETAGLADVGRRPVSAFSGGMRRRLDLATSLITTPGVLFIDEPTTGLDPEARHGLWASVRSLAAAGTTVLLTTQYLEEADALADDVVILREGAVIAQGTPDDLKKLVGEPRLVLRQPTLEDVYLHLHATAPEGASAS</sequence>
<dbReference type="EMBL" id="JACIBV010000001">
    <property type="protein sequence ID" value="MBB3727469.1"/>
    <property type="molecule type" value="Genomic_DNA"/>
</dbReference>
<comment type="subcellular location">
    <subcellularLocation>
        <location evidence="1">Cell membrane</location>
        <topology evidence="1">Peripheral membrane protein</topology>
    </subcellularLocation>
</comment>
<keyword evidence="5" id="KW-0046">Antibiotic resistance</keyword>
<evidence type="ECO:0000256" key="4">
    <source>
        <dbReference type="ARBA" id="ARBA00022840"/>
    </source>
</evidence>
<dbReference type="PANTHER" id="PTHR42711">
    <property type="entry name" value="ABC TRANSPORTER ATP-BINDING PROTEIN"/>
    <property type="match status" value="1"/>
</dbReference>
<dbReference type="GO" id="GO:0046677">
    <property type="term" value="P:response to antibiotic"/>
    <property type="evidence" value="ECO:0007669"/>
    <property type="project" value="UniProtKB-KW"/>
</dbReference>
<proteinExistence type="predicted"/>
<dbReference type="PROSITE" id="PS50893">
    <property type="entry name" value="ABC_TRANSPORTER_2"/>
    <property type="match status" value="1"/>
</dbReference>
<dbReference type="PROSITE" id="PS00211">
    <property type="entry name" value="ABC_TRANSPORTER_1"/>
    <property type="match status" value="1"/>
</dbReference>
<keyword evidence="4" id="KW-0067">ATP-binding</keyword>
<evidence type="ECO:0000256" key="1">
    <source>
        <dbReference type="ARBA" id="ARBA00004202"/>
    </source>
</evidence>
<dbReference type="Pfam" id="PF00005">
    <property type="entry name" value="ABC_tran"/>
    <property type="match status" value="1"/>
</dbReference>
<evidence type="ECO:0000256" key="5">
    <source>
        <dbReference type="ARBA" id="ARBA00023251"/>
    </source>
</evidence>
<accession>A0A7W5V259</accession>
<dbReference type="SUPFAM" id="SSF52540">
    <property type="entry name" value="P-loop containing nucleoside triphosphate hydrolases"/>
    <property type="match status" value="1"/>
</dbReference>
<dbReference type="InterPro" id="IPR003593">
    <property type="entry name" value="AAA+_ATPase"/>
</dbReference>
<evidence type="ECO:0000313" key="7">
    <source>
        <dbReference type="EMBL" id="MBB3727469.1"/>
    </source>
</evidence>
<name>A0A7W5V259_9ACTN</name>
<protein>
    <submittedName>
        <fullName evidence="7">ABC-type multidrug transport system ATPase subunit</fullName>
    </submittedName>
</protein>
<evidence type="ECO:0000256" key="2">
    <source>
        <dbReference type="ARBA" id="ARBA00022448"/>
    </source>
</evidence>
<dbReference type="RefSeq" id="WP_183648073.1">
    <property type="nucleotide sequence ID" value="NZ_BAAAXX010000087.1"/>
</dbReference>
<evidence type="ECO:0000313" key="8">
    <source>
        <dbReference type="Proteomes" id="UP000579945"/>
    </source>
</evidence>
<dbReference type="InterPro" id="IPR017871">
    <property type="entry name" value="ABC_transporter-like_CS"/>
</dbReference>